<dbReference type="InterPro" id="IPR029057">
    <property type="entry name" value="PRTase-like"/>
</dbReference>
<dbReference type="Proteomes" id="UP001057291">
    <property type="component" value="Unassembled WGS sequence"/>
</dbReference>
<keyword evidence="9" id="KW-1185">Reference proteome</keyword>
<dbReference type="Gene3D" id="3.40.50.2020">
    <property type="match status" value="1"/>
</dbReference>
<dbReference type="InterPro" id="IPR036388">
    <property type="entry name" value="WH-like_DNA-bd_sf"/>
</dbReference>
<evidence type="ECO:0000313" key="8">
    <source>
        <dbReference type="EMBL" id="GIM46038.1"/>
    </source>
</evidence>
<organism evidence="8 9">
    <name type="scientific">Collibacillus ludicampi</name>
    <dbReference type="NCBI Taxonomy" id="2771369"/>
    <lineage>
        <taxon>Bacteria</taxon>
        <taxon>Bacillati</taxon>
        <taxon>Bacillota</taxon>
        <taxon>Bacilli</taxon>
        <taxon>Bacillales</taxon>
        <taxon>Alicyclobacillaceae</taxon>
        <taxon>Collibacillus</taxon>
    </lineage>
</organism>
<dbReference type="NCBIfam" id="TIGR01743">
    <property type="entry name" value="purR_Bsub"/>
    <property type="match status" value="1"/>
</dbReference>
<dbReference type="InterPro" id="IPR036390">
    <property type="entry name" value="WH_DNA-bd_sf"/>
</dbReference>
<dbReference type="PANTHER" id="PTHR43864:SF2">
    <property type="entry name" value="PUR OPERON REPRESSOR"/>
    <property type="match status" value="1"/>
</dbReference>
<comment type="caution">
    <text evidence="8">The sequence shown here is derived from an EMBL/GenBank/DDBJ whole genome shotgun (WGS) entry which is preliminary data.</text>
</comment>
<dbReference type="InterPro" id="IPR050118">
    <property type="entry name" value="Pur/Pyrimidine_PRTase"/>
</dbReference>
<dbReference type="CDD" id="cd06223">
    <property type="entry name" value="PRTases_typeI"/>
    <property type="match status" value="1"/>
</dbReference>
<name>A0AAV4LED8_9BACL</name>
<dbReference type="Pfam" id="PF00156">
    <property type="entry name" value="Pribosyltran"/>
    <property type="match status" value="1"/>
</dbReference>
<dbReference type="GO" id="GO:0003677">
    <property type="term" value="F:DNA binding"/>
    <property type="evidence" value="ECO:0007669"/>
    <property type="project" value="UniProtKB-KW"/>
</dbReference>
<evidence type="ECO:0000256" key="1">
    <source>
        <dbReference type="ARBA" id="ARBA00011738"/>
    </source>
</evidence>
<dbReference type="Pfam" id="PF09182">
    <property type="entry name" value="PuR_N"/>
    <property type="match status" value="1"/>
</dbReference>
<feature type="domain" description="Phosphoribosyltransferase" evidence="6">
    <location>
        <begin position="106"/>
        <end position="248"/>
    </location>
</feature>
<dbReference type="SUPFAM" id="SSF46785">
    <property type="entry name" value="Winged helix' DNA-binding domain"/>
    <property type="match status" value="1"/>
</dbReference>
<comment type="similarity">
    <text evidence="5">Belongs to the purine/pyrimidine phosphoribosyltransferase family. PurR subfamily.</text>
</comment>
<dbReference type="InterPro" id="IPR010078">
    <property type="entry name" value="PurR_Bsub"/>
</dbReference>
<dbReference type="Gene3D" id="1.10.10.10">
    <property type="entry name" value="Winged helix-like DNA-binding domain superfamily/Winged helix DNA-binding domain"/>
    <property type="match status" value="1"/>
</dbReference>
<dbReference type="InterPro" id="IPR000836">
    <property type="entry name" value="PRTase_dom"/>
</dbReference>
<reference evidence="8" key="1">
    <citation type="journal article" date="2023" name="Int. J. Syst. Evol. Microbiol.">
        <title>Collibacillus ludicampi gen. nov., sp. nov., a new soil bacterium of the family Alicyclobacillaceae.</title>
        <authorList>
            <person name="Jojima T."/>
            <person name="Ioku Y."/>
            <person name="Fukuta Y."/>
            <person name="Shirasaka N."/>
            <person name="Matsumura Y."/>
            <person name="Mori M."/>
        </authorList>
    </citation>
    <scope>NUCLEOTIDE SEQUENCE</scope>
    <source>
        <strain evidence="8">TP075</strain>
    </source>
</reference>
<evidence type="ECO:0000313" key="9">
    <source>
        <dbReference type="Proteomes" id="UP001057291"/>
    </source>
</evidence>
<gene>
    <name evidence="8" type="primary">purR_2</name>
    <name evidence="8" type="ORF">DNHGIG_15870</name>
</gene>
<dbReference type="AlphaFoldDB" id="A0AAV4LED8"/>
<dbReference type="PANTHER" id="PTHR43864">
    <property type="entry name" value="HYPOXANTHINE/GUANINE PHOSPHORIBOSYLTRANSFERASE"/>
    <property type="match status" value="1"/>
</dbReference>
<keyword evidence="3" id="KW-0238">DNA-binding</keyword>
<evidence type="ECO:0000256" key="4">
    <source>
        <dbReference type="ARBA" id="ARBA00023163"/>
    </source>
</evidence>
<evidence type="ECO:0000259" key="7">
    <source>
        <dbReference type="Pfam" id="PF09182"/>
    </source>
</evidence>
<dbReference type="GO" id="GO:0045982">
    <property type="term" value="P:negative regulation of purine nucleobase metabolic process"/>
    <property type="evidence" value="ECO:0007669"/>
    <property type="project" value="InterPro"/>
</dbReference>
<dbReference type="GO" id="GO:0045892">
    <property type="term" value="P:negative regulation of DNA-templated transcription"/>
    <property type="evidence" value="ECO:0007669"/>
    <property type="project" value="InterPro"/>
</dbReference>
<protein>
    <submittedName>
        <fullName evidence="8">Pur operon repressor</fullName>
    </submittedName>
</protein>
<keyword evidence="4" id="KW-0804">Transcription</keyword>
<accession>A0AAV4LED8</accession>
<dbReference type="SUPFAM" id="SSF53271">
    <property type="entry name" value="PRTase-like"/>
    <property type="match status" value="1"/>
</dbReference>
<sequence>MRRSERIVRITQTLLEHPNRVLSLTDMADRLSSAKSSLSEDLAIIREVFEQEGWGQLETQAGAAGGVRYIPDCSRVQAEQFVKEMATVLADPERILPGGYLYMSDILGKPEVLDMAGRMFASAFRKTGAEYVLTVETKGIPLAVSTSRYLQIPAIVVRRDHRVTEGSAVSINYVSGSRRIQTMSLSRRSLPERKKVLLIDDFMKAGGTLKAMTDLMREFHAEVVGVGVFMSTSEPTDKLVGNDYISLTTLDSVNETEREVKVIPGTYFES</sequence>
<dbReference type="EMBL" id="BOQE01000001">
    <property type="protein sequence ID" value="GIM46038.1"/>
    <property type="molecule type" value="Genomic_DNA"/>
</dbReference>
<comment type="subunit">
    <text evidence="1">Homodimer.</text>
</comment>
<evidence type="ECO:0000256" key="2">
    <source>
        <dbReference type="ARBA" id="ARBA00023015"/>
    </source>
</evidence>
<dbReference type="InterPro" id="IPR015265">
    <property type="entry name" value="PuR_N"/>
</dbReference>
<proteinExistence type="inferred from homology"/>
<evidence type="ECO:0000259" key="6">
    <source>
        <dbReference type="Pfam" id="PF00156"/>
    </source>
</evidence>
<keyword evidence="2" id="KW-0805">Transcription regulation</keyword>
<feature type="domain" description="Bacterial purine repressor N-terminal" evidence="7">
    <location>
        <begin position="2"/>
        <end position="71"/>
    </location>
</feature>
<evidence type="ECO:0000256" key="5">
    <source>
        <dbReference type="ARBA" id="ARBA00049656"/>
    </source>
</evidence>
<evidence type="ECO:0000256" key="3">
    <source>
        <dbReference type="ARBA" id="ARBA00023125"/>
    </source>
</evidence>